<dbReference type="GO" id="GO:0005886">
    <property type="term" value="C:plasma membrane"/>
    <property type="evidence" value="ECO:0007669"/>
    <property type="project" value="TreeGrafter"/>
</dbReference>
<dbReference type="AlphaFoldDB" id="A0A090VGQ0"/>
<dbReference type="Pfam" id="PF25967">
    <property type="entry name" value="RND-MFP_C"/>
    <property type="match status" value="1"/>
</dbReference>
<dbReference type="PANTHER" id="PTHR30158">
    <property type="entry name" value="ACRA/E-RELATED COMPONENT OF DRUG EFFLUX TRANSPORTER"/>
    <property type="match status" value="1"/>
</dbReference>
<evidence type="ECO:0000313" key="3">
    <source>
        <dbReference type="Proteomes" id="UP000029644"/>
    </source>
</evidence>
<sequence>MKVPFKDAIIIPQKATFEILDKKYVFVIDKNNVVKQREITVEAELPHLFVVQTGLSVNDKILLEGIRIVKDQEKIATTFIQPNEVLANLEMYAE</sequence>
<reference evidence="2 3" key="1">
    <citation type="journal article" date="2014" name="Genome Announc.">
        <title>Draft Genome Sequences of Marine Flavobacterium Algibacter lectus Strains SS8 and NR4.</title>
        <authorList>
            <person name="Takatani N."/>
            <person name="Nakanishi M."/>
            <person name="Meirelles P."/>
            <person name="Mino S."/>
            <person name="Suda W."/>
            <person name="Oshima K."/>
            <person name="Hattori M."/>
            <person name="Ohkuma M."/>
            <person name="Hosokawa M."/>
            <person name="Miyashita K."/>
            <person name="Thompson F.L."/>
            <person name="Niwa A."/>
            <person name="Sawabe T."/>
            <person name="Sawabe T."/>
        </authorList>
    </citation>
    <scope>NUCLEOTIDE SEQUENCE [LARGE SCALE GENOMIC DNA]</scope>
    <source>
        <strain evidence="2 3">JCM 19300</strain>
    </source>
</reference>
<evidence type="ECO:0000313" key="2">
    <source>
        <dbReference type="EMBL" id="GAL62494.1"/>
    </source>
</evidence>
<dbReference type="EMBL" id="BBNQ01000006">
    <property type="protein sequence ID" value="GAL62494.1"/>
    <property type="molecule type" value="Genomic_DNA"/>
</dbReference>
<evidence type="ECO:0000259" key="1">
    <source>
        <dbReference type="Pfam" id="PF25967"/>
    </source>
</evidence>
<comment type="caution">
    <text evidence="2">The sequence shown here is derived from an EMBL/GenBank/DDBJ whole genome shotgun (WGS) entry which is preliminary data.</text>
</comment>
<protein>
    <submittedName>
        <fullName evidence="2">Probable Co/Zn/Cd efflux system membrane fusion protein</fullName>
    </submittedName>
</protein>
<name>A0A090VGQ0_9FLAO</name>
<dbReference type="InterPro" id="IPR058627">
    <property type="entry name" value="MdtA-like_C"/>
</dbReference>
<dbReference type="PANTHER" id="PTHR30158:SF23">
    <property type="entry name" value="MULTIDRUG RESISTANCE PROTEIN MEXA"/>
    <property type="match status" value="1"/>
</dbReference>
<dbReference type="Gene3D" id="2.40.420.20">
    <property type="match status" value="1"/>
</dbReference>
<gene>
    <name evidence="2" type="ORF">JCM19300_2547</name>
</gene>
<dbReference type="GO" id="GO:0046677">
    <property type="term" value="P:response to antibiotic"/>
    <property type="evidence" value="ECO:0007669"/>
    <property type="project" value="TreeGrafter"/>
</dbReference>
<dbReference type="Proteomes" id="UP000029644">
    <property type="component" value="Unassembled WGS sequence"/>
</dbReference>
<proteinExistence type="predicted"/>
<accession>A0A090VGQ0</accession>
<feature type="domain" description="Multidrug resistance protein MdtA-like C-terminal permuted SH3" evidence="1">
    <location>
        <begin position="7"/>
        <end position="66"/>
    </location>
</feature>
<organism evidence="2 3">
    <name type="scientific">Algibacter lectus</name>
    <dbReference type="NCBI Taxonomy" id="221126"/>
    <lineage>
        <taxon>Bacteria</taxon>
        <taxon>Pseudomonadati</taxon>
        <taxon>Bacteroidota</taxon>
        <taxon>Flavobacteriia</taxon>
        <taxon>Flavobacteriales</taxon>
        <taxon>Flavobacteriaceae</taxon>
        <taxon>Algibacter</taxon>
    </lineage>
</organism>